<keyword evidence="4" id="KW-0119">Carbohydrate metabolism</keyword>
<keyword evidence="3 4" id="KW-0418">Kinase</keyword>
<keyword evidence="2 4" id="KW-0808">Transferase</keyword>
<dbReference type="InterPro" id="IPR043129">
    <property type="entry name" value="ATPase_NBD"/>
</dbReference>
<keyword evidence="4" id="KW-0067">ATP-binding</keyword>
<dbReference type="Proteomes" id="UP001303046">
    <property type="component" value="Unassembled WGS sequence"/>
</dbReference>
<dbReference type="Pfam" id="PF00370">
    <property type="entry name" value="FGGY_N"/>
    <property type="match status" value="1"/>
</dbReference>
<dbReference type="InterPro" id="IPR042024">
    <property type="entry name" value="D-XK_euk"/>
</dbReference>
<dbReference type="SUPFAM" id="SSF53067">
    <property type="entry name" value="Actin-like ATPase domain"/>
    <property type="match status" value="2"/>
</dbReference>
<dbReference type="EMBL" id="JAVFWL010000003">
    <property type="protein sequence ID" value="KAK6741170.1"/>
    <property type="molecule type" value="Genomic_DNA"/>
</dbReference>
<evidence type="ECO:0000256" key="2">
    <source>
        <dbReference type="ARBA" id="ARBA00022679"/>
    </source>
</evidence>
<sequence length="590" mass="65475">MCSSSDKDPPANCPEVKGIGTPVPTPACMRKKSFYEFPFLKFLKIIAEVQSTQFRMTVAEDDLFLGVDLSTQQLKGIVLNEKNEVVLRHAINFSKDLPEFETSDGILKQSDGSIVSPVLMWVKAFDLLLDHIRLRIPVKNIRCVGGGAQQHGTVYWANGASEKLANLSLGKTLREGLGQSAFALQLSPIWMDSSTEEQCQAMQKAVNGKENMARITGSIAHHRFSGPQIKKVLDTKPEVWNKCERISVISSFACSLFLGTIAPIEYTDGSGMNLMDIQRQTWSDECLAGVDNGDEHRTSLRAKLGPLVDPSKPLGNVSKYMTERYGFNPNCKVLPFLGDNPASLAGLNLENGDVGISLGTSDTLFFATSEYKPCVDAHIFSHFLGGRDEFMALVCFKNGSLTRERIRKQLGCQWNEYRTILSKTDTGNNGNIGLYFDEDEIAPRVKKGDFRFTKKEKYFSVKDFTPEVEARALLEGQSLLKLLYARTMGCITGKGRLFLTGGASTNTDLQQILSNVFAMDTYIINVPDSAALGGAMLAKYAYYSPSLSYYDYYKNTRIQKVAEPDLKKSKIYEAMLQDLVALCKLLPEKP</sequence>
<reference evidence="7 8" key="1">
    <citation type="submission" date="2023-08" db="EMBL/GenBank/DDBJ databases">
        <title>A Necator americanus chromosomal reference genome.</title>
        <authorList>
            <person name="Ilik V."/>
            <person name="Petrzelkova K.J."/>
            <person name="Pardy F."/>
            <person name="Fuh T."/>
            <person name="Niatou-Singa F.S."/>
            <person name="Gouil Q."/>
            <person name="Baker L."/>
            <person name="Ritchie M.E."/>
            <person name="Jex A.R."/>
            <person name="Gazzola D."/>
            <person name="Li H."/>
            <person name="Toshio Fujiwara R."/>
            <person name="Zhan B."/>
            <person name="Aroian R.V."/>
            <person name="Pafco B."/>
            <person name="Schwarz E.M."/>
        </authorList>
    </citation>
    <scope>NUCLEOTIDE SEQUENCE [LARGE SCALE GENOMIC DNA]</scope>
    <source>
        <strain evidence="7 8">Aroian</strain>
        <tissue evidence="7">Whole animal</tissue>
    </source>
</reference>
<evidence type="ECO:0000256" key="3">
    <source>
        <dbReference type="ARBA" id="ARBA00022777"/>
    </source>
</evidence>
<feature type="domain" description="Carbohydrate kinase FGGY N-terminal" evidence="5">
    <location>
        <begin position="189"/>
        <end position="345"/>
    </location>
</feature>
<comment type="catalytic activity">
    <reaction evidence="4">
        <text>D-xylulose + ATP = D-xylulose 5-phosphate + ADP + H(+)</text>
        <dbReference type="Rhea" id="RHEA:10964"/>
        <dbReference type="ChEBI" id="CHEBI:15378"/>
        <dbReference type="ChEBI" id="CHEBI:17140"/>
        <dbReference type="ChEBI" id="CHEBI:30616"/>
        <dbReference type="ChEBI" id="CHEBI:57737"/>
        <dbReference type="ChEBI" id="CHEBI:456216"/>
        <dbReference type="EC" id="2.7.1.17"/>
    </reaction>
</comment>
<organism evidence="7 8">
    <name type="scientific">Necator americanus</name>
    <name type="common">Human hookworm</name>
    <dbReference type="NCBI Taxonomy" id="51031"/>
    <lineage>
        <taxon>Eukaryota</taxon>
        <taxon>Metazoa</taxon>
        <taxon>Ecdysozoa</taxon>
        <taxon>Nematoda</taxon>
        <taxon>Chromadorea</taxon>
        <taxon>Rhabditida</taxon>
        <taxon>Rhabditina</taxon>
        <taxon>Rhabditomorpha</taxon>
        <taxon>Strongyloidea</taxon>
        <taxon>Ancylostomatidae</taxon>
        <taxon>Bunostominae</taxon>
        <taxon>Necator</taxon>
    </lineage>
</organism>
<dbReference type="CDD" id="cd07776">
    <property type="entry name" value="ASKHA_NBD_FGGY_SpXK-like"/>
    <property type="match status" value="1"/>
</dbReference>
<comment type="similarity">
    <text evidence="1 4">Belongs to the FGGY kinase family.</text>
</comment>
<keyword evidence="4" id="KW-0859">Xylose metabolism</keyword>
<dbReference type="Gene3D" id="3.30.420.40">
    <property type="match status" value="2"/>
</dbReference>
<dbReference type="Pfam" id="PF02782">
    <property type="entry name" value="FGGY_C"/>
    <property type="match status" value="1"/>
</dbReference>
<keyword evidence="4" id="KW-0547">Nucleotide-binding</keyword>
<accession>A0ABR1CST8</accession>
<dbReference type="PANTHER" id="PTHR10196">
    <property type="entry name" value="SUGAR KINASE"/>
    <property type="match status" value="1"/>
</dbReference>
<keyword evidence="8" id="KW-1185">Reference proteome</keyword>
<proteinExistence type="inferred from homology"/>
<comment type="caution">
    <text evidence="7">The sequence shown here is derived from an EMBL/GenBank/DDBJ whole genome shotgun (WGS) entry which is preliminary data.</text>
</comment>
<gene>
    <name evidence="7" type="primary">Necator_chrIII.g9947</name>
    <name evidence="7" type="ORF">RB195_009182</name>
</gene>
<dbReference type="InterPro" id="IPR018485">
    <property type="entry name" value="FGGY_C"/>
</dbReference>
<evidence type="ECO:0000313" key="8">
    <source>
        <dbReference type="Proteomes" id="UP001303046"/>
    </source>
</evidence>
<evidence type="ECO:0000256" key="1">
    <source>
        <dbReference type="ARBA" id="ARBA00009156"/>
    </source>
</evidence>
<evidence type="ECO:0000259" key="6">
    <source>
        <dbReference type="Pfam" id="PF02782"/>
    </source>
</evidence>
<evidence type="ECO:0000259" key="5">
    <source>
        <dbReference type="Pfam" id="PF00370"/>
    </source>
</evidence>
<dbReference type="PANTHER" id="PTHR10196:SF57">
    <property type="entry name" value="XYLULOSE KINASE"/>
    <property type="match status" value="1"/>
</dbReference>
<dbReference type="InterPro" id="IPR018484">
    <property type="entry name" value="FGGY_N"/>
</dbReference>
<feature type="domain" description="Carbohydrate kinase FGGY C-terminal" evidence="6">
    <location>
        <begin position="356"/>
        <end position="541"/>
    </location>
</feature>
<evidence type="ECO:0000256" key="4">
    <source>
        <dbReference type="RuleBase" id="RU367058"/>
    </source>
</evidence>
<name>A0ABR1CST8_NECAM</name>
<protein>
    <recommendedName>
        <fullName evidence="4">Xylulose kinase</fullName>
        <ecNumber evidence="4">2.7.1.17</ecNumber>
    </recommendedName>
</protein>
<comment type="function">
    <text evidence="4">Phosphorylates D-xylulose to produce D-xylulose 5-phosphate, a molecule that may play an important role in the regulation of glucose metabolism and lipogenesis.</text>
</comment>
<dbReference type="EC" id="2.7.1.17" evidence="4"/>
<evidence type="ECO:0000313" key="7">
    <source>
        <dbReference type="EMBL" id="KAK6741170.1"/>
    </source>
</evidence>